<dbReference type="PANTHER" id="PTHR43069">
    <property type="entry name" value="FUMARYLACETOACETASE"/>
    <property type="match status" value="1"/>
</dbReference>
<feature type="binding site" evidence="12">
    <location>
        <position position="135"/>
    </location>
    <ligand>
        <name>Ca(2+)</name>
        <dbReference type="ChEBI" id="CHEBI:29108"/>
    </ligand>
</feature>
<evidence type="ECO:0000256" key="1">
    <source>
        <dbReference type="ARBA" id="ARBA00004782"/>
    </source>
</evidence>
<dbReference type="Proteomes" id="UP000813385">
    <property type="component" value="Unassembled WGS sequence"/>
</dbReference>
<evidence type="ECO:0000256" key="8">
    <source>
        <dbReference type="ARBA" id="ARBA00022878"/>
    </source>
</evidence>
<accession>A0A8K0WZ82</accession>
<feature type="binding site" evidence="12">
    <location>
        <position position="241"/>
    </location>
    <ligand>
        <name>Ca(2+)</name>
        <dbReference type="ChEBI" id="CHEBI:29108"/>
    </ligand>
</feature>
<comment type="catalytic activity">
    <reaction evidence="13">
        <text>4-fumarylacetoacetate + H2O = acetoacetate + fumarate + H(+)</text>
        <dbReference type="Rhea" id="RHEA:10244"/>
        <dbReference type="ChEBI" id="CHEBI:13705"/>
        <dbReference type="ChEBI" id="CHEBI:15377"/>
        <dbReference type="ChEBI" id="CHEBI:15378"/>
        <dbReference type="ChEBI" id="CHEBI:18034"/>
        <dbReference type="ChEBI" id="CHEBI:29806"/>
        <dbReference type="EC" id="3.7.1.2"/>
    </reaction>
</comment>
<comment type="pathway">
    <text evidence="1 13">Amino-acid degradation; L-phenylalanine degradation; acetoacetate and fumarate from L-phenylalanine: step 6/6.</text>
</comment>
<proteinExistence type="inferred from homology"/>
<feature type="binding site" evidence="12">
    <location>
        <position position="207"/>
    </location>
    <ligand>
        <name>Ca(2+)</name>
        <dbReference type="ChEBI" id="CHEBI:29108"/>
    </ligand>
</feature>
<feature type="binding site" evidence="12">
    <location>
        <position position="265"/>
    </location>
    <ligand>
        <name>Mg(2+)</name>
        <dbReference type="ChEBI" id="CHEBI:18420"/>
    </ligand>
</feature>
<feature type="binding site" evidence="12">
    <location>
        <position position="261"/>
    </location>
    <ligand>
        <name>Mg(2+)</name>
        <dbReference type="ChEBI" id="CHEBI:18420"/>
    </ligand>
</feature>
<feature type="binding site" evidence="12">
    <location>
        <position position="209"/>
    </location>
    <ligand>
        <name>Ca(2+)</name>
        <dbReference type="ChEBI" id="CHEBI:29108"/>
    </ligand>
</feature>
<dbReference type="GO" id="GO:0006572">
    <property type="term" value="P:L-tyrosine catabolic process"/>
    <property type="evidence" value="ECO:0007669"/>
    <property type="project" value="UniProtKB-UniRule"/>
</dbReference>
<dbReference type="EC" id="3.7.1.2" evidence="3 13"/>
<feature type="active site" description="Proton acceptor" evidence="10">
    <location>
        <position position="142"/>
    </location>
</feature>
<reference evidence="16" key="1">
    <citation type="journal article" date="2021" name="Nat. Commun.">
        <title>Genetic determinants of endophytism in the Arabidopsis root mycobiome.</title>
        <authorList>
            <person name="Mesny F."/>
            <person name="Miyauchi S."/>
            <person name="Thiergart T."/>
            <person name="Pickel B."/>
            <person name="Atanasova L."/>
            <person name="Karlsson M."/>
            <person name="Huettel B."/>
            <person name="Barry K.W."/>
            <person name="Haridas S."/>
            <person name="Chen C."/>
            <person name="Bauer D."/>
            <person name="Andreopoulos W."/>
            <person name="Pangilinan J."/>
            <person name="LaButti K."/>
            <person name="Riley R."/>
            <person name="Lipzen A."/>
            <person name="Clum A."/>
            <person name="Drula E."/>
            <person name="Henrissat B."/>
            <person name="Kohler A."/>
            <person name="Grigoriev I.V."/>
            <person name="Martin F.M."/>
            <person name="Hacquard S."/>
        </authorList>
    </citation>
    <scope>NUCLEOTIDE SEQUENCE</scope>
    <source>
        <strain evidence="16">MPI-CAGE-AT-0016</strain>
    </source>
</reference>
<keyword evidence="7 12" id="KW-0460">Magnesium</keyword>
<dbReference type="Pfam" id="PF01557">
    <property type="entry name" value="FAA_hydrolase"/>
    <property type="match status" value="1"/>
</dbReference>
<sequence length="431" mass="46920">MSNLSWVEIPPAHCFSLANIPFGVITYEGAPKPRPAIAIGSNALDLKVFAQGGGFADLPDSGAVIRTFDDTKLGEFAALGRTVHKQVREYLQKIFAKDTPFPGRLRDDSNLRNASLLPLSKVQAHLPLHIGDYTDFYVGKNHAYNVGVLFRGADNALQPNYTHLPVAYHGRASSVVVSGTPVRRPWGQILNDQKKPVWSPSKKLDIELELGVFMAKGNKQSSGIRVGDAEDYIFGYVLLNDWSARDIQAWEYVPLGPFNSKNFASTISSWVVLADAFEPFRTEGIRNSSPIQPYLQQNVSKAAFDIKLQISVQASRAKEASIIARSNSKHLLWSFPQMIAHHTVGGCNLNTGDLLGSGTISGTEQGSQGSLLELTGGGKNPIHINGKSRVFLEDGDTVSLRGWAELPSGERVGFGSCNAMILPAWKDGYEG</sequence>
<evidence type="ECO:0000256" key="3">
    <source>
        <dbReference type="ARBA" id="ARBA00012094"/>
    </source>
</evidence>
<comment type="similarity">
    <text evidence="2 13">Belongs to the FAH family.</text>
</comment>
<protein>
    <recommendedName>
        <fullName evidence="3 13">Fumarylacetoacetase</fullName>
        <ecNumber evidence="3 13">3.7.1.2</ecNumber>
    </recommendedName>
    <alternativeName>
        <fullName evidence="13">Fumarylacetoacetate hydrolase</fullName>
    </alternativeName>
</protein>
<evidence type="ECO:0000256" key="5">
    <source>
        <dbReference type="ARBA" id="ARBA00022801"/>
    </source>
</evidence>
<evidence type="ECO:0000256" key="7">
    <source>
        <dbReference type="ARBA" id="ARBA00022842"/>
    </source>
</evidence>
<evidence type="ECO:0000313" key="16">
    <source>
        <dbReference type="EMBL" id="KAH7353194.1"/>
    </source>
</evidence>
<evidence type="ECO:0000256" key="11">
    <source>
        <dbReference type="PIRSR" id="PIRSR605959-2"/>
    </source>
</evidence>
<dbReference type="Gene3D" id="3.90.850.10">
    <property type="entry name" value="Fumarylacetoacetase-like, C-terminal domain"/>
    <property type="match status" value="1"/>
</dbReference>
<dbReference type="AlphaFoldDB" id="A0A8K0WZ82"/>
<dbReference type="GO" id="GO:1902000">
    <property type="term" value="P:homogentisate catabolic process"/>
    <property type="evidence" value="ECO:0007669"/>
    <property type="project" value="TreeGrafter"/>
</dbReference>
<organism evidence="16 17">
    <name type="scientific">Plectosphaerella cucumerina</name>
    <dbReference type="NCBI Taxonomy" id="40658"/>
    <lineage>
        <taxon>Eukaryota</taxon>
        <taxon>Fungi</taxon>
        <taxon>Dikarya</taxon>
        <taxon>Ascomycota</taxon>
        <taxon>Pezizomycotina</taxon>
        <taxon>Sordariomycetes</taxon>
        <taxon>Hypocreomycetidae</taxon>
        <taxon>Glomerellales</taxon>
        <taxon>Plectosphaerellaceae</taxon>
        <taxon>Plectosphaerella</taxon>
    </lineage>
</organism>
<dbReference type="OrthoDB" id="9971669at2759"/>
<evidence type="ECO:0000313" key="17">
    <source>
        <dbReference type="Proteomes" id="UP000813385"/>
    </source>
</evidence>
<dbReference type="Gene3D" id="2.30.30.230">
    <property type="entry name" value="Fumarylacetoacetase, N-terminal domain"/>
    <property type="match status" value="1"/>
</dbReference>
<dbReference type="SUPFAM" id="SSF56529">
    <property type="entry name" value="FAH"/>
    <property type="match status" value="1"/>
</dbReference>
<feature type="binding site" evidence="12">
    <location>
        <position position="241"/>
    </location>
    <ligand>
        <name>Mg(2+)</name>
        <dbReference type="ChEBI" id="CHEBI:18420"/>
    </ligand>
</feature>
<dbReference type="SUPFAM" id="SSF63433">
    <property type="entry name" value="Fumarylacetoacetate hydrolase, FAH, N-terminal domain"/>
    <property type="match status" value="1"/>
</dbReference>
<evidence type="ECO:0000256" key="2">
    <source>
        <dbReference type="ARBA" id="ARBA00010211"/>
    </source>
</evidence>
<dbReference type="InterPro" id="IPR005959">
    <property type="entry name" value="Fumarylacetoacetase"/>
</dbReference>
<evidence type="ECO:0000259" key="14">
    <source>
        <dbReference type="Pfam" id="PF01557"/>
    </source>
</evidence>
<evidence type="ECO:0000256" key="12">
    <source>
        <dbReference type="PIRSR" id="PIRSR605959-3"/>
    </source>
</evidence>
<dbReference type="GO" id="GO:0046872">
    <property type="term" value="F:metal ion binding"/>
    <property type="evidence" value="ECO:0007669"/>
    <property type="project" value="UniProtKB-UniRule"/>
</dbReference>
<evidence type="ECO:0000256" key="4">
    <source>
        <dbReference type="ARBA" id="ARBA00022723"/>
    </source>
</evidence>
<dbReference type="InterPro" id="IPR011234">
    <property type="entry name" value="Fumarylacetoacetase-like_C"/>
</dbReference>
<feature type="binding site" evidence="11">
    <location>
        <position position="248"/>
    </location>
    <ligand>
        <name>substrate</name>
    </ligand>
</feature>
<keyword evidence="8 13" id="KW-0828">Tyrosine catabolism</keyword>
<feature type="binding site" evidence="11">
    <location>
        <position position="252"/>
    </location>
    <ligand>
        <name>substrate</name>
    </ligand>
</feature>
<dbReference type="NCBIfam" id="TIGR01266">
    <property type="entry name" value="fum_ac_acetase"/>
    <property type="match status" value="1"/>
</dbReference>
<evidence type="ECO:0000256" key="13">
    <source>
        <dbReference type="RuleBase" id="RU366008"/>
    </source>
</evidence>
<evidence type="ECO:0000256" key="6">
    <source>
        <dbReference type="ARBA" id="ARBA00022837"/>
    </source>
</evidence>
<dbReference type="EMBL" id="JAGPXD010000005">
    <property type="protein sequence ID" value="KAH7353194.1"/>
    <property type="molecule type" value="Genomic_DNA"/>
</dbReference>
<dbReference type="InterPro" id="IPR036663">
    <property type="entry name" value="Fumarylacetoacetase_C_sf"/>
</dbReference>
<dbReference type="GO" id="GO:0006559">
    <property type="term" value="P:L-phenylalanine catabolic process"/>
    <property type="evidence" value="ECO:0007669"/>
    <property type="project" value="UniProtKB-UniRule"/>
</dbReference>
<dbReference type="InterPro" id="IPR036462">
    <property type="entry name" value="Fumarylacetoacetase_N_sf"/>
</dbReference>
<feature type="domain" description="Fumarylacetoacetase-like C-terminal" evidence="14">
    <location>
        <begin position="142"/>
        <end position="402"/>
    </location>
</feature>
<keyword evidence="17" id="KW-1185">Reference proteome</keyword>
<comment type="caution">
    <text evidence="16">The sequence shown here is derived from an EMBL/GenBank/DDBJ whole genome shotgun (WGS) entry which is preliminary data.</text>
</comment>
<comment type="cofactor">
    <cofactor evidence="13">
        <name>Mg(2+)</name>
        <dbReference type="ChEBI" id="CHEBI:18420"/>
    </cofactor>
    <cofactor evidence="13">
        <name>Ca(2+)</name>
        <dbReference type="ChEBI" id="CHEBI:29108"/>
    </cofactor>
</comment>
<dbReference type="GO" id="GO:0004334">
    <property type="term" value="F:fumarylacetoacetase activity"/>
    <property type="evidence" value="ECO:0007669"/>
    <property type="project" value="UniProtKB-UniRule"/>
</dbReference>
<dbReference type="FunFam" id="3.90.850.10:FF:000009">
    <property type="entry name" value="Fumarylacetoacetase"/>
    <property type="match status" value="1"/>
</dbReference>
<gene>
    <name evidence="16" type="ORF">B0T11DRAFT_300371</name>
</gene>
<name>A0A8K0WZ82_9PEZI</name>
<dbReference type="UniPathway" id="UPA00139">
    <property type="reaction ID" value="UER00341"/>
</dbReference>
<keyword evidence="6 12" id="KW-0106">Calcium</keyword>
<dbReference type="PANTHER" id="PTHR43069:SF2">
    <property type="entry name" value="FUMARYLACETOACETASE"/>
    <property type="match status" value="1"/>
</dbReference>
<dbReference type="InterPro" id="IPR015377">
    <property type="entry name" value="Fumarylacetoacetase_N"/>
</dbReference>
<keyword evidence="9 13" id="KW-0585">Phenylalanine catabolism</keyword>
<evidence type="ECO:0000259" key="15">
    <source>
        <dbReference type="Pfam" id="PF09298"/>
    </source>
</evidence>
<evidence type="ECO:0000256" key="10">
    <source>
        <dbReference type="PIRSR" id="PIRSR605959-1"/>
    </source>
</evidence>
<feature type="binding site" evidence="11">
    <location>
        <position position="137"/>
    </location>
    <ligand>
        <name>substrate</name>
    </ligand>
</feature>
<feature type="domain" description="Fumarylacetoacetase N-terminal" evidence="15">
    <location>
        <begin position="18"/>
        <end position="127"/>
    </location>
</feature>
<dbReference type="Pfam" id="PF09298">
    <property type="entry name" value="FAA_hydrolase_N"/>
    <property type="match status" value="1"/>
</dbReference>
<feature type="binding site" evidence="11">
    <location>
        <position position="359"/>
    </location>
    <ligand>
        <name>substrate</name>
    </ligand>
</feature>
<keyword evidence="4 12" id="KW-0479">Metal-binding</keyword>
<keyword evidence="5 13" id="KW-0378">Hydrolase</keyword>
<evidence type="ECO:0000256" key="9">
    <source>
        <dbReference type="ARBA" id="ARBA00023232"/>
    </source>
</evidence>
<feature type="binding site" evidence="11">
    <location>
        <position position="151"/>
    </location>
    <ligand>
        <name>substrate</name>
    </ligand>
</feature>